<feature type="chain" id="PRO_5046386950" evidence="1">
    <location>
        <begin position="22"/>
        <end position="66"/>
    </location>
</feature>
<name>A0ABS7TDI8_9GAMM</name>
<keyword evidence="3" id="KW-1185">Reference proteome</keyword>
<sequence>MRAQWTGLLIVLLLALLPAHAQVQLARYLKQDAYLSIKISPDRQYYAVTVSLQHRVGFCDFVQVGW</sequence>
<gene>
    <name evidence="2" type="ORF">K7B09_06125</name>
</gene>
<keyword evidence="1" id="KW-0732">Signal</keyword>
<protein>
    <submittedName>
        <fullName evidence="2">Uncharacterized protein</fullName>
    </submittedName>
</protein>
<feature type="signal peptide" evidence="1">
    <location>
        <begin position="1"/>
        <end position="21"/>
    </location>
</feature>
<dbReference type="Proteomes" id="UP001430290">
    <property type="component" value="Unassembled WGS sequence"/>
</dbReference>
<dbReference type="RefSeq" id="WP_223627913.1">
    <property type="nucleotide sequence ID" value="NZ_JAIQDJ010000002.1"/>
</dbReference>
<evidence type="ECO:0000313" key="3">
    <source>
        <dbReference type="Proteomes" id="UP001430290"/>
    </source>
</evidence>
<accession>A0ABS7TDI8</accession>
<proteinExistence type="predicted"/>
<reference evidence="2" key="1">
    <citation type="submission" date="2021-09" db="EMBL/GenBank/DDBJ databases">
        <authorList>
            <person name="Wu T."/>
            <person name="Guo S.Z."/>
        </authorList>
    </citation>
    <scope>NUCLEOTIDE SEQUENCE</scope>
    <source>
        <strain evidence="2">RSS-23</strain>
    </source>
</reference>
<dbReference type="EMBL" id="JAIQDJ010000002">
    <property type="protein sequence ID" value="MBZ4185905.1"/>
    <property type="molecule type" value="Genomic_DNA"/>
</dbReference>
<comment type="caution">
    <text evidence="2">The sequence shown here is derived from an EMBL/GenBank/DDBJ whole genome shotgun (WGS) entry which is preliminary data.</text>
</comment>
<organism evidence="2 3">
    <name type="scientific">Thermomonas beijingensis</name>
    <dbReference type="NCBI Taxonomy" id="2872701"/>
    <lineage>
        <taxon>Bacteria</taxon>
        <taxon>Pseudomonadati</taxon>
        <taxon>Pseudomonadota</taxon>
        <taxon>Gammaproteobacteria</taxon>
        <taxon>Lysobacterales</taxon>
        <taxon>Lysobacteraceae</taxon>
        <taxon>Thermomonas</taxon>
    </lineage>
</organism>
<evidence type="ECO:0000313" key="2">
    <source>
        <dbReference type="EMBL" id="MBZ4185905.1"/>
    </source>
</evidence>
<evidence type="ECO:0000256" key="1">
    <source>
        <dbReference type="SAM" id="SignalP"/>
    </source>
</evidence>